<reference evidence="2" key="1">
    <citation type="submission" date="2021-04" db="EMBL/GenBank/DDBJ databases">
        <authorList>
            <consortium name="Molecular Ecology Group"/>
        </authorList>
    </citation>
    <scope>NUCLEOTIDE SEQUENCE</scope>
</reference>
<feature type="region of interest" description="Disordered" evidence="1">
    <location>
        <begin position="172"/>
        <end position="214"/>
    </location>
</feature>
<feature type="compositionally biased region" description="Polar residues" evidence="1">
    <location>
        <begin position="443"/>
        <end position="454"/>
    </location>
</feature>
<feature type="compositionally biased region" description="Polar residues" evidence="1">
    <location>
        <begin position="357"/>
        <end position="366"/>
    </location>
</feature>
<protein>
    <submittedName>
        <fullName evidence="2">Uncharacterized protein</fullName>
    </submittedName>
</protein>
<gene>
    <name evidence="2" type="ORF">CUNI_LOCUS13041</name>
</gene>
<feature type="region of interest" description="Disordered" evidence="1">
    <location>
        <begin position="347"/>
        <end position="366"/>
    </location>
</feature>
<accession>A0A8S3ZDI9</accession>
<dbReference type="Proteomes" id="UP000678393">
    <property type="component" value="Unassembled WGS sequence"/>
</dbReference>
<feature type="compositionally biased region" description="Basic and acidic residues" evidence="1">
    <location>
        <begin position="200"/>
        <end position="214"/>
    </location>
</feature>
<feature type="region of interest" description="Disordered" evidence="1">
    <location>
        <begin position="430"/>
        <end position="497"/>
    </location>
</feature>
<dbReference type="PANTHER" id="PTHR10773">
    <property type="entry name" value="DNA-DIRECTED RNA POLYMERASES I, II, AND III SUBUNIT RPABC2"/>
    <property type="match status" value="1"/>
</dbReference>
<sequence length="999" mass="113719">MDGNVYNYAAGSMWNGYSEGFQPSALELQNHMAPNREYLAREQSKNSFVPAASPYVFFNYADESPHQYHHLPENVSRNQWHFPTWPKMKVIPDSMFQETPKRYSEKQFHKNGDVGMPIVLQTSANQNTSNGESYYSSDVSQHVMIDPQRVYPLLESQELVNISIPVAASTLSSQPMTTSMGSQKSATKKSSGPRKQKTKLKTEDASLSKRMRNEEKWARNIRKKARSKGESYVSVQGKTVPARSVKNVDCSKCKFNCSSIVSEEQRQQLFEEYWELETFKEKVDYIAGCVNEFAPLRPVSGRRAYSRRYTLKVGGKDERVCKEFFVNTFDISESTIVTYMGKKRKGPDAVADLRGKQTPSNKTPESTVRLIREHILSQTGLQGQLTRSPSEDVKNVKRLYQHYQGECEMDRIRPASISVYRKVYSDMHKDHNDTPVAIPPDVLTQSKKSKQQTCVGKEDSFVSSSFKEQNGLSPLESSVSFDASSNSQPSVADMVSSTNATALPETFHDLDLRQYPYHNGDPNLPTNSFCDNKTGSLDTHQAVPYQPAYHHHHHLRQQHISSQQHLEKPLFAAHCQEDQAASSHERGHANNTFPFVWDSNRISSSSVATNYNLSYCPVSYSNQNHIIQPSLSSSSSSLFNYKISSSSTAPLLLESTSNIDLKNKPGQVSHREAPNGKITSEKSSIITTKKRKRNKAKREPKKRTRNEETWDRNVRKRLRFKGEAYISVKGKLVEARNVREVDCSKCKFKCTSRINKQQQQNLNELYWSLDTYKKKIEFLNKYVQTYTPKRKMTGRREYSRKYIFDVDGSDERVCKDFFTATLHISESTIATALKKSRKGPDAVIDMRGKHKPVNKTTEETLQYIRELVIYLTGLRPNRASNNRQSMRYADINHLYQVYRYDSEKKSRKVASLGIFRSILVKEFSIRSSKSKKHENVDDVEKNALLPASQSAAFTSTEPWSVNIPQPCAMTSKATLLSELLPKSVTCGDTTFGDLNIPNL</sequence>
<feature type="compositionally biased region" description="Polar residues" evidence="1">
    <location>
        <begin position="461"/>
        <end position="497"/>
    </location>
</feature>
<feature type="compositionally biased region" description="Polar residues" evidence="1">
    <location>
        <begin position="172"/>
        <end position="190"/>
    </location>
</feature>
<evidence type="ECO:0000256" key="1">
    <source>
        <dbReference type="SAM" id="MobiDB-lite"/>
    </source>
</evidence>
<dbReference type="AlphaFoldDB" id="A0A8S3ZDI9"/>
<dbReference type="PANTHER" id="PTHR10773:SF19">
    <property type="match status" value="1"/>
</dbReference>
<dbReference type="OrthoDB" id="6151511at2759"/>
<keyword evidence="3" id="KW-1185">Reference proteome</keyword>
<feature type="region of interest" description="Disordered" evidence="1">
    <location>
        <begin position="662"/>
        <end position="708"/>
    </location>
</feature>
<name>A0A8S3ZDI9_9EUPU</name>
<proteinExistence type="predicted"/>
<feature type="compositionally biased region" description="Polar residues" evidence="1">
    <location>
        <begin position="677"/>
        <end position="687"/>
    </location>
</feature>
<dbReference type="EMBL" id="CAJHNH020002700">
    <property type="protein sequence ID" value="CAG5127483.1"/>
    <property type="molecule type" value="Genomic_DNA"/>
</dbReference>
<evidence type="ECO:0000313" key="3">
    <source>
        <dbReference type="Proteomes" id="UP000678393"/>
    </source>
</evidence>
<evidence type="ECO:0000313" key="2">
    <source>
        <dbReference type="EMBL" id="CAG5127483.1"/>
    </source>
</evidence>
<comment type="caution">
    <text evidence="2">The sequence shown here is derived from an EMBL/GenBank/DDBJ whole genome shotgun (WGS) entry which is preliminary data.</text>
</comment>
<organism evidence="2 3">
    <name type="scientific">Candidula unifasciata</name>
    <dbReference type="NCBI Taxonomy" id="100452"/>
    <lineage>
        <taxon>Eukaryota</taxon>
        <taxon>Metazoa</taxon>
        <taxon>Spiralia</taxon>
        <taxon>Lophotrochozoa</taxon>
        <taxon>Mollusca</taxon>
        <taxon>Gastropoda</taxon>
        <taxon>Heterobranchia</taxon>
        <taxon>Euthyneura</taxon>
        <taxon>Panpulmonata</taxon>
        <taxon>Eupulmonata</taxon>
        <taxon>Stylommatophora</taxon>
        <taxon>Helicina</taxon>
        <taxon>Helicoidea</taxon>
        <taxon>Geomitridae</taxon>
        <taxon>Candidula</taxon>
    </lineage>
</organism>
<feature type="compositionally biased region" description="Basic residues" evidence="1">
    <location>
        <begin position="688"/>
        <end position="704"/>
    </location>
</feature>